<keyword evidence="2" id="KW-0328">Glycosyltransferase</keyword>
<dbReference type="PROSITE" id="PS51304">
    <property type="entry name" value="GALECTIN"/>
    <property type="match status" value="1"/>
</dbReference>
<dbReference type="PANTHER" id="PTHR11214:SF3">
    <property type="entry name" value="BETA-1,3-GALACTOSYLTRANSFERASE 6"/>
    <property type="match status" value="1"/>
</dbReference>
<organism evidence="10 11">
    <name type="scientific">Azospirillum picis</name>
    <dbReference type="NCBI Taxonomy" id="488438"/>
    <lineage>
        <taxon>Bacteria</taxon>
        <taxon>Pseudomonadati</taxon>
        <taxon>Pseudomonadota</taxon>
        <taxon>Alphaproteobacteria</taxon>
        <taxon>Rhodospirillales</taxon>
        <taxon>Azospirillaceae</taxon>
        <taxon>Azospirillum</taxon>
    </lineage>
</organism>
<reference evidence="10 11" key="1">
    <citation type="submission" date="2023-07" db="EMBL/GenBank/DDBJ databases">
        <title>Genomic Encyclopedia of Type Strains, Phase IV (KMG-IV): sequencing the most valuable type-strain genomes for metagenomic binning, comparative biology and taxonomic classification.</title>
        <authorList>
            <person name="Goeker M."/>
        </authorList>
    </citation>
    <scope>NUCLEOTIDE SEQUENCE [LARGE SCALE GENOMIC DNA]</scope>
    <source>
        <strain evidence="10 11">DSM 19922</strain>
    </source>
</reference>
<dbReference type="InterPro" id="IPR001079">
    <property type="entry name" value="Galectin_CRD"/>
</dbReference>
<keyword evidence="6" id="KW-1133">Transmembrane helix</keyword>
<dbReference type="RefSeq" id="WP_209984088.1">
    <property type="nucleotide sequence ID" value="NZ_JAGINO010000013.1"/>
</dbReference>
<dbReference type="Gene3D" id="3.90.550.50">
    <property type="match status" value="1"/>
</dbReference>
<evidence type="ECO:0000256" key="7">
    <source>
        <dbReference type="ARBA" id="ARBA00023034"/>
    </source>
</evidence>
<evidence type="ECO:0000256" key="6">
    <source>
        <dbReference type="ARBA" id="ARBA00022989"/>
    </source>
</evidence>
<comment type="caution">
    <text evidence="10">The sequence shown here is derived from an EMBL/GenBank/DDBJ whole genome shotgun (WGS) entry which is preliminary data.</text>
</comment>
<dbReference type="EMBL" id="JAUSVU010000036">
    <property type="protein sequence ID" value="MDQ0537002.1"/>
    <property type="molecule type" value="Genomic_DNA"/>
</dbReference>
<evidence type="ECO:0000256" key="2">
    <source>
        <dbReference type="ARBA" id="ARBA00022676"/>
    </source>
</evidence>
<dbReference type="SUPFAM" id="SSF53448">
    <property type="entry name" value="Nucleotide-diphospho-sugar transferases"/>
    <property type="match status" value="1"/>
</dbReference>
<evidence type="ECO:0000256" key="3">
    <source>
        <dbReference type="ARBA" id="ARBA00022679"/>
    </source>
</evidence>
<dbReference type="PANTHER" id="PTHR11214">
    <property type="entry name" value="BETA-1,3-N-ACETYLGLUCOSAMINYLTRANSFERASE"/>
    <property type="match status" value="1"/>
</dbReference>
<evidence type="ECO:0000256" key="4">
    <source>
        <dbReference type="ARBA" id="ARBA00022692"/>
    </source>
</evidence>
<dbReference type="InterPro" id="IPR046184">
    <property type="entry name" value="DUF6212"/>
</dbReference>
<dbReference type="InterPro" id="IPR029044">
    <property type="entry name" value="Nucleotide-diphossugar_trans"/>
</dbReference>
<evidence type="ECO:0000256" key="8">
    <source>
        <dbReference type="ARBA" id="ARBA00023136"/>
    </source>
</evidence>
<dbReference type="Pfam" id="PF00337">
    <property type="entry name" value="Gal-bind_lectin"/>
    <property type="match status" value="1"/>
</dbReference>
<evidence type="ECO:0000313" key="10">
    <source>
        <dbReference type="EMBL" id="MDQ0537002.1"/>
    </source>
</evidence>
<keyword evidence="4" id="KW-0812">Transmembrane</keyword>
<protein>
    <submittedName>
        <fullName evidence="10">Glycosyltransferase involved in cell wall biosynthesis</fullName>
    </submittedName>
</protein>
<keyword evidence="5" id="KW-0735">Signal-anchor</keyword>
<comment type="subcellular location">
    <subcellularLocation>
        <location evidence="1">Golgi apparatus membrane</location>
        <topology evidence="1">Single-pass type II membrane protein</topology>
    </subcellularLocation>
</comment>
<keyword evidence="7" id="KW-0333">Golgi apparatus</keyword>
<evidence type="ECO:0000256" key="1">
    <source>
        <dbReference type="ARBA" id="ARBA00004323"/>
    </source>
</evidence>
<accession>A0ABU0MU75</accession>
<sequence length="893" mass="101845">MTFPSVENGHIQIDFLNGDNTLLHLKFFPIDGKLIVNKHINGKWGIPERSFGAKLRKSSRNTVKIEHSEGASHIVLNGQWIGCLVDVVLEGKHCKCTANIDGLVLWSTSSANRNYWRFNCESSGATASAPVSQENAQLETGLSAIVRARNEGLNVYNCLSKVAPFVDEVIAIDNNSTDNTFNEMHRAQRENFNIRIHSYSIPVPRVGKDHRQALKQFSPNTLGRYYNFCLSKCRTTNFMKWDADFLPITKNLQDMISVMHLRQRTDCFTVWFSGISIWTDGKNFWVDRTNTYNEFRAHSKIHGAKWVDLPDWEEMDQTYLFSAHKLFYTVPVFAEIFHIDVDEFERRGVVRNDERDAHRADAIGYYKENGGLPKESFEECDLNEILSAKSQLTHSLVNRREKELKRYMGMRFDSAPQVHLHEIKSNKTIVNNFEEVEQATLAVLCITHRNNSSRMDVIRSSMKKEFDKLRVPFYFVVGTNKTSYIDGDVLYVTASDYYEGLSQKVSSAFKYIIENTSIRYALKIDDDCLVNAYQILQFPYWEHDYVGGGVSGGRNSTFDWHNGKCRNDQLHRQSVDVSKVGHWYGGGFSYFLSRKAMEVIVHKKTEVEKILYEDYAVALALREGGLGEDCQKMVTYPMASFQKAGKHMLASVVGVFDIPSDLDYGRIFSEFMHIRSFYAPEGMVKVNTDWFDWSTFPIGDEADVHQQTKNDGDEEDETIVLENQERDALESTERYGREYRLSLEHLSRAYEISPHRGDVGFDLVKLLEGSRVFVHPLEDHVTTVCVPGACAPGFQMVRVTVRTEHSRARPVEYGVAILPKGTSFPEFLESSSSVDSRFSGWISVGAEVDCTIEVNLGTPLDEAADVFVATRIPINGNSEFAWATCRNFDFFKS</sequence>
<dbReference type="SUPFAM" id="SSF49899">
    <property type="entry name" value="Concanavalin A-like lectins/glucanases"/>
    <property type="match status" value="1"/>
</dbReference>
<dbReference type="Pfam" id="PF19717">
    <property type="entry name" value="DUF6212"/>
    <property type="match status" value="1"/>
</dbReference>
<keyword evidence="8" id="KW-0472">Membrane</keyword>
<proteinExistence type="predicted"/>
<keyword evidence="11" id="KW-1185">Reference proteome</keyword>
<dbReference type="Pfam" id="PF01762">
    <property type="entry name" value="Galactosyl_T"/>
    <property type="match status" value="1"/>
</dbReference>
<keyword evidence="3" id="KW-0808">Transferase</keyword>
<dbReference type="Gene3D" id="2.60.120.200">
    <property type="match status" value="1"/>
</dbReference>
<dbReference type="InterPro" id="IPR002659">
    <property type="entry name" value="Glyco_trans_31"/>
</dbReference>
<gene>
    <name evidence="10" type="ORF">QO018_005901</name>
</gene>
<dbReference type="Proteomes" id="UP001244552">
    <property type="component" value="Unassembled WGS sequence"/>
</dbReference>
<dbReference type="Gene3D" id="3.90.550.10">
    <property type="entry name" value="Spore Coat Polysaccharide Biosynthesis Protein SpsA, Chain A"/>
    <property type="match status" value="1"/>
</dbReference>
<name>A0ABU0MU75_9PROT</name>
<evidence type="ECO:0000259" key="9">
    <source>
        <dbReference type="PROSITE" id="PS51304"/>
    </source>
</evidence>
<feature type="domain" description="Galectin" evidence="9">
    <location>
        <begin position="1"/>
        <end position="114"/>
    </location>
</feature>
<evidence type="ECO:0000313" key="11">
    <source>
        <dbReference type="Proteomes" id="UP001244552"/>
    </source>
</evidence>
<evidence type="ECO:0000256" key="5">
    <source>
        <dbReference type="ARBA" id="ARBA00022968"/>
    </source>
</evidence>
<dbReference type="InterPro" id="IPR013320">
    <property type="entry name" value="ConA-like_dom_sf"/>
</dbReference>